<dbReference type="GO" id="GO:0004674">
    <property type="term" value="F:protein serine/threonine kinase activity"/>
    <property type="evidence" value="ECO:0007669"/>
    <property type="project" value="UniProtKB-KW"/>
</dbReference>
<feature type="domain" description="Protein kinase" evidence="8">
    <location>
        <begin position="1"/>
        <end position="254"/>
    </location>
</feature>
<dbReference type="Pfam" id="PF00069">
    <property type="entry name" value="Pkinase"/>
    <property type="match status" value="1"/>
</dbReference>
<keyword evidence="7" id="KW-1133">Transmembrane helix</keyword>
<proteinExistence type="predicted"/>
<dbReference type="SMART" id="SM00220">
    <property type="entry name" value="S_TKc"/>
    <property type="match status" value="1"/>
</dbReference>
<evidence type="ECO:0000256" key="1">
    <source>
        <dbReference type="ARBA" id="ARBA00012513"/>
    </source>
</evidence>
<dbReference type="GO" id="GO:0005524">
    <property type="term" value="F:ATP binding"/>
    <property type="evidence" value="ECO:0007669"/>
    <property type="project" value="UniProtKB-KW"/>
</dbReference>
<sequence length="434" mass="46546">MGEVYLARDRDLPRYTALKVLNPAFAGDEEARNRFLREADTVARLAHPNIVTVYARGQEGDRLWMAMQYVDGTDVAAVLRNGPMHPEHAVAIVAEAAKALDFAHQAGVLHRDVKPANILLAHGNAGQVVLADFGIAKILDHTSQLTQTGHVHASLAYAAPEQIAGTVPIDGRADVYALGCTLFHMLTGAPPFANASPAQLIHAHLNLPVPPPSRQSQWLPARLDDVIARATAKNPSDRFSSCGELAAAARHALSGSGSPVANSVTSGRRGRRWGWLAAVIVLVLALLGGGGAAAFAWYEHKSDSDEQHSSNAARDAACAFGRTVSTYDYNNFPAYRTAVTDASTGALKDHMQSTLPTLESVITQSQSRSHATDVQCFVKTADRDRAEVATIVSQSVTNSTTTDPRAQQLSLLLTMEFIDGRWLAAKMDQLTPPK</sequence>
<keyword evidence="3" id="KW-0808">Transferase</keyword>
<dbReference type="Proteomes" id="UP000239874">
    <property type="component" value="Unassembled WGS sequence"/>
</dbReference>
<dbReference type="InterPro" id="IPR000719">
    <property type="entry name" value="Prot_kinase_dom"/>
</dbReference>
<protein>
    <recommendedName>
        <fullName evidence="1">non-specific serine/threonine protein kinase</fullName>
        <ecNumber evidence="1">2.7.11.1</ecNumber>
    </recommendedName>
</protein>
<dbReference type="EC" id="2.7.11.1" evidence="1"/>
<dbReference type="EMBL" id="PSZC01000012">
    <property type="protein sequence ID" value="PPJ36756.1"/>
    <property type="molecule type" value="Genomic_DNA"/>
</dbReference>
<keyword evidence="5 9" id="KW-0418">Kinase</keyword>
<evidence type="ECO:0000256" key="2">
    <source>
        <dbReference type="ARBA" id="ARBA00022527"/>
    </source>
</evidence>
<keyword evidence="7" id="KW-0812">Transmembrane</keyword>
<dbReference type="Gene3D" id="1.10.510.10">
    <property type="entry name" value="Transferase(Phosphotransferase) domain 1"/>
    <property type="match status" value="1"/>
</dbReference>
<reference evidence="9 10" key="1">
    <citation type="submission" date="2018-02" db="EMBL/GenBank/DDBJ databases">
        <title>8 Nocardia nova and 1 Nocardia cyriacigeorgica strain used for evolution to TMP-SMX.</title>
        <authorList>
            <person name="Mehta H."/>
            <person name="Weng J."/>
            <person name="Shamoo Y."/>
        </authorList>
    </citation>
    <scope>NUCLEOTIDE SEQUENCE [LARGE SCALE GENOMIC DNA]</scope>
    <source>
        <strain evidence="9 10">MDA3139</strain>
    </source>
</reference>
<dbReference type="Gene3D" id="3.30.200.20">
    <property type="entry name" value="Phosphorylase Kinase, domain 1"/>
    <property type="match status" value="1"/>
</dbReference>
<dbReference type="PROSITE" id="PS50011">
    <property type="entry name" value="PROTEIN_KINASE_DOM"/>
    <property type="match status" value="1"/>
</dbReference>
<dbReference type="FunFam" id="1.10.510.10:FF:000021">
    <property type="entry name" value="Serine/threonine protein kinase"/>
    <property type="match status" value="1"/>
</dbReference>
<evidence type="ECO:0000313" key="9">
    <source>
        <dbReference type="EMBL" id="PPJ36756.1"/>
    </source>
</evidence>
<evidence type="ECO:0000259" key="8">
    <source>
        <dbReference type="PROSITE" id="PS50011"/>
    </source>
</evidence>
<gene>
    <name evidence="9" type="ORF">C5E45_18245</name>
</gene>
<evidence type="ECO:0000256" key="6">
    <source>
        <dbReference type="ARBA" id="ARBA00022840"/>
    </source>
</evidence>
<keyword evidence="4" id="KW-0547">Nucleotide-binding</keyword>
<evidence type="ECO:0000256" key="5">
    <source>
        <dbReference type="ARBA" id="ARBA00022777"/>
    </source>
</evidence>
<organism evidence="9 10">
    <name type="scientific">Nocardia nova</name>
    <dbReference type="NCBI Taxonomy" id="37330"/>
    <lineage>
        <taxon>Bacteria</taxon>
        <taxon>Bacillati</taxon>
        <taxon>Actinomycetota</taxon>
        <taxon>Actinomycetes</taxon>
        <taxon>Mycobacteriales</taxon>
        <taxon>Nocardiaceae</taxon>
        <taxon>Nocardia</taxon>
    </lineage>
</organism>
<dbReference type="SUPFAM" id="SSF56112">
    <property type="entry name" value="Protein kinase-like (PK-like)"/>
    <property type="match status" value="1"/>
</dbReference>
<dbReference type="InterPro" id="IPR011009">
    <property type="entry name" value="Kinase-like_dom_sf"/>
</dbReference>
<dbReference type="PANTHER" id="PTHR43289">
    <property type="entry name" value="MITOGEN-ACTIVATED PROTEIN KINASE KINASE KINASE 20-RELATED"/>
    <property type="match status" value="1"/>
</dbReference>
<evidence type="ECO:0000256" key="4">
    <source>
        <dbReference type="ARBA" id="ARBA00022741"/>
    </source>
</evidence>
<feature type="transmembrane region" description="Helical" evidence="7">
    <location>
        <begin position="273"/>
        <end position="298"/>
    </location>
</feature>
<evidence type="ECO:0000256" key="7">
    <source>
        <dbReference type="SAM" id="Phobius"/>
    </source>
</evidence>
<dbReference type="InterPro" id="IPR008271">
    <property type="entry name" value="Ser/Thr_kinase_AS"/>
</dbReference>
<dbReference type="PANTHER" id="PTHR43289:SF6">
    <property type="entry name" value="SERINE_THREONINE-PROTEIN KINASE NEKL-3"/>
    <property type="match status" value="1"/>
</dbReference>
<keyword evidence="7" id="KW-0472">Membrane</keyword>
<keyword evidence="2 9" id="KW-0723">Serine/threonine-protein kinase</keyword>
<name>A0A2S6ANJ2_9NOCA</name>
<comment type="caution">
    <text evidence="9">The sequence shown here is derived from an EMBL/GenBank/DDBJ whole genome shotgun (WGS) entry which is preliminary data.</text>
</comment>
<accession>A0A2S6ANJ2</accession>
<dbReference type="AlphaFoldDB" id="A0A2S6ANJ2"/>
<dbReference type="CDD" id="cd14014">
    <property type="entry name" value="STKc_PknB_like"/>
    <property type="match status" value="1"/>
</dbReference>
<evidence type="ECO:0000313" key="10">
    <source>
        <dbReference type="Proteomes" id="UP000239874"/>
    </source>
</evidence>
<evidence type="ECO:0000256" key="3">
    <source>
        <dbReference type="ARBA" id="ARBA00022679"/>
    </source>
</evidence>
<dbReference type="PROSITE" id="PS00108">
    <property type="entry name" value="PROTEIN_KINASE_ST"/>
    <property type="match status" value="1"/>
</dbReference>
<keyword evidence="6" id="KW-0067">ATP-binding</keyword>